<evidence type="ECO:0000256" key="3">
    <source>
        <dbReference type="ARBA" id="ARBA00022605"/>
    </source>
</evidence>
<dbReference type="Gene3D" id="3.20.20.70">
    <property type="entry name" value="Aldolase class I"/>
    <property type="match status" value="1"/>
</dbReference>
<dbReference type="PANTHER" id="PTHR43406:SF1">
    <property type="entry name" value="TRYPTOPHAN SYNTHASE ALPHA CHAIN, CHLOROPLASTIC"/>
    <property type="match status" value="1"/>
</dbReference>
<evidence type="ECO:0000256" key="4">
    <source>
        <dbReference type="ARBA" id="ARBA00022822"/>
    </source>
</evidence>
<comment type="function">
    <text evidence="8">The alpha subunit is responsible for the aldol cleavage of indoleglycerol phosphate to indole and glyceraldehyde 3-phosphate.</text>
</comment>
<keyword evidence="4 8" id="KW-0822">Tryptophan biosynthesis</keyword>
<comment type="catalytic activity">
    <reaction evidence="7 8">
        <text>(1S,2R)-1-C-(indol-3-yl)glycerol 3-phosphate + L-serine = D-glyceraldehyde 3-phosphate + L-tryptophan + H2O</text>
        <dbReference type="Rhea" id="RHEA:10532"/>
        <dbReference type="ChEBI" id="CHEBI:15377"/>
        <dbReference type="ChEBI" id="CHEBI:33384"/>
        <dbReference type="ChEBI" id="CHEBI:57912"/>
        <dbReference type="ChEBI" id="CHEBI:58866"/>
        <dbReference type="ChEBI" id="CHEBI:59776"/>
        <dbReference type="EC" id="4.2.1.20"/>
    </reaction>
</comment>
<dbReference type="EC" id="4.2.1.20" evidence="8"/>
<dbReference type="InterPro" id="IPR018204">
    <property type="entry name" value="Trp_synthase_alpha_AS"/>
</dbReference>
<dbReference type="GO" id="GO:0004834">
    <property type="term" value="F:tryptophan synthase activity"/>
    <property type="evidence" value="ECO:0007669"/>
    <property type="project" value="UniProtKB-EC"/>
</dbReference>
<dbReference type="SUPFAM" id="SSF51366">
    <property type="entry name" value="Ribulose-phoshate binding barrel"/>
    <property type="match status" value="1"/>
</dbReference>
<dbReference type="PANTHER" id="PTHR43406">
    <property type="entry name" value="TRYPTOPHAN SYNTHASE, ALPHA CHAIN"/>
    <property type="match status" value="1"/>
</dbReference>
<reference evidence="10 11" key="1">
    <citation type="submission" date="2021-11" db="EMBL/GenBank/DDBJ databases">
        <title>Draft genome sequence of Paenibacillus profundus YoMME, a new Gram-positive bacteria with exoelectrogenic properties.</title>
        <authorList>
            <person name="Hubenova Y."/>
            <person name="Hubenova E."/>
            <person name="Manasiev Y."/>
            <person name="Peykov S."/>
            <person name="Mitov M."/>
        </authorList>
    </citation>
    <scope>NUCLEOTIDE SEQUENCE [LARGE SCALE GENOMIC DNA]</scope>
    <source>
        <strain evidence="10 11">YoMME</strain>
    </source>
</reference>
<keyword evidence="3 8" id="KW-0028">Amino-acid biosynthesis</keyword>
<organism evidence="10 11">
    <name type="scientific">Paenibacillus profundus</name>
    <dbReference type="NCBI Taxonomy" id="1173085"/>
    <lineage>
        <taxon>Bacteria</taxon>
        <taxon>Bacillati</taxon>
        <taxon>Bacillota</taxon>
        <taxon>Bacilli</taxon>
        <taxon>Bacillales</taxon>
        <taxon>Paenibacillaceae</taxon>
        <taxon>Paenibacillus</taxon>
    </lineage>
</organism>
<dbReference type="InterPro" id="IPR013785">
    <property type="entry name" value="Aldolase_TIM"/>
</dbReference>
<evidence type="ECO:0000313" key="10">
    <source>
        <dbReference type="EMBL" id="MCE5169546.1"/>
    </source>
</evidence>
<evidence type="ECO:0000256" key="5">
    <source>
        <dbReference type="ARBA" id="ARBA00023141"/>
    </source>
</evidence>
<comment type="subunit">
    <text evidence="2 8">Tetramer of two alpha and two beta chains.</text>
</comment>
<feature type="active site" description="Proton acceptor" evidence="8">
    <location>
        <position position="68"/>
    </location>
</feature>
<dbReference type="EMBL" id="JAJNBZ010000005">
    <property type="protein sequence ID" value="MCE5169546.1"/>
    <property type="molecule type" value="Genomic_DNA"/>
</dbReference>
<dbReference type="Pfam" id="PF00290">
    <property type="entry name" value="Trp_syntA"/>
    <property type="match status" value="1"/>
</dbReference>
<sequence length="276" mass="30348">MNETLTNQSNRLDATFSRLREEKKAALMPFFTLGDPSCDITLELLLRMEEAGADIIELGIPYSDPLADGPVIERASARALTNGVTLEDGFRIAKQARARGAQIPYVLFTYYNPVMQLGVEKFFQAAAEAQLSGVIIPDLPFEESELVRIAGDKYGIHLVPLVAPTSSERIGRITEQGRGFIYCVSSLGVTGARESFDDQVEAFIQQVRQTTSLPLAIGFGISKPEHVRRFSSFCDGVIVGSAIVRRIEESLPLLTNPETAAEGILQICNFVRQLKH</sequence>
<dbReference type="HAMAP" id="MF_00131">
    <property type="entry name" value="Trp_synth_alpha"/>
    <property type="match status" value="1"/>
</dbReference>
<proteinExistence type="inferred from homology"/>
<name>A0ABS8YD43_9BACL</name>
<gene>
    <name evidence="8 10" type="primary">trpA</name>
    <name evidence="10" type="ORF">LQV63_09505</name>
</gene>
<dbReference type="Proteomes" id="UP001199916">
    <property type="component" value="Unassembled WGS sequence"/>
</dbReference>
<dbReference type="InterPro" id="IPR011060">
    <property type="entry name" value="RibuloseP-bd_barrel"/>
</dbReference>
<evidence type="ECO:0000313" key="11">
    <source>
        <dbReference type="Proteomes" id="UP001199916"/>
    </source>
</evidence>
<keyword evidence="6 8" id="KW-0456">Lyase</keyword>
<keyword evidence="5 8" id="KW-0057">Aromatic amino acid biosynthesis</keyword>
<comment type="pathway">
    <text evidence="1 8">Amino-acid biosynthesis; L-tryptophan biosynthesis; L-tryptophan from chorismate: step 5/5.</text>
</comment>
<evidence type="ECO:0000256" key="2">
    <source>
        <dbReference type="ARBA" id="ARBA00011270"/>
    </source>
</evidence>
<evidence type="ECO:0000256" key="9">
    <source>
        <dbReference type="RuleBase" id="RU003662"/>
    </source>
</evidence>
<comment type="caution">
    <text evidence="10">The sequence shown here is derived from an EMBL/GenBank/DDBJ whole genome shotgun (WGS) entry which is preliminary data.</text>
</comment>
<dbReference type="CDD" id="cd04724">
    <property type="entry name" value="Tryptophan_synthase_alpha"/>
    <property type="match status" value="1"/>
</dbReference>
<evidence type="ECO:0000256" key="1">
    <source>
        <dbReference type="ARBA" id="ARBA00004733"/>
    </source>
</evidence>
<evidence type="ECO:0000256" key="7">
    <source>
        <dbReference type="ARBA" id="ARBA00049047"/>
    </source>
</evidence>
<accession>A0ABS8YD43</accession>
<feature type="active site" description="Proton acceptor" evidence="8">
    <location>
        <position position="57"/>
    </location>
</feature>
<dbReference type="RefSeq" id="WP_233696495.1">
    <property type="nucleotide sequence ID" value="NZ_JAJNBZ010000005.1"/>
</dbReference>
<dbReference type="NCBIfam" id="TIGR00262">
    <property type="entry name" value="trpA"/>
    <property type="match status" value="1"/>
</dbReference>
<evidence type="ECO:0000256" key="6">
    <source>
        <dbReference type="ARBA" id="ARBA00023239"/>
    </source>
</evidence>
<dbReference type="InterPro" id="IPR002028">
    <property type="entry name" value="Trp_synthase_suA"/>
</dbReference>
<evidence type="ECO:0000256" key="8">
    <source>
        <dbReference type="HAMAP-Rule" id="MF_00131"/>
    </source>
</evidence>
<protein>
    <recommendedName>
        <fullName evidence="8">Tryptophan synthase alpha chain</fullName>
        <ecNumber evidence="8">4.2.1.20</ecNumber>
    </recommendedName>
</protein>
<comment type="similarity">
    <text evidence="8 9">Belongs to the TrpA family.</text>
</comment>
<dbReference type="PROSITE" id="PS00167">
    <property type="entry name" value="TRP_SYNTHASE_ALPHA"/>
    <property type="match status" value="1"/>
</dbReference>
<keyword evidence="11" id="KW-1185">Reference proteome</keyword>